<dbReference type="Proteomes" id="UP000257109">
    <property type="component" value="Unassembled WGS sequence"/>
</dbReference>
<reference evidence="1" key="1">
    <citation type="submission" date="2018-05" db="EMBL/GenBank/DDBJ databases">
        <title>Draft genome of Mucuna pruriens seed.</title>
        <authorList>
            <person name="Nnadi N.E."/>
            <person name="Vos R."/>
            <person name="Hasami M.H."/>
            <person name="Devisetty U.K."/>
            <person name="Aguiy J.C."/>
        </authorList>
    </citation>
    <scope>NUCLEOTIDE SEQUENCE [LARGE SCALE GENOMIC DNA]</scope>
    <source>
        <strain evidence="1">JCA_2017</strain>
    </source>
</reference>
<evidence type="ECO:0008006" key="3">
    <source>
        <dbReference type="Google" id="ProtNLM"/>
    </source>
</evidence>
<feature type="non-terminal residue" evidence="1">
    <location>
        <position position="1"/>
    </location>
</feature>
<keyword evidence="2" id="KW-1185">Reference proteome</keyword>
<dbReference type="PANTHER" id="PTHR11439">
    <property type="entry name" value="GAG-POL-RELATED RETROTRANSPOSON"/>
    <property type="match status" value="1"/>
</dbReference>
<proteinExistence type="predicted"/>
<dbReference type="STRING" id="157652.A0A371DYT8"/>
<evidence type="ECO:0000313" key="2">
    <source>
        <dbReference type="Proteomes" id="UP000257109"/>
    </source>
</evidence>
<name>A0A371DYT8_MUCPR</name>
<comment type="caution">
    <text evidence="1">The sequence shown here is derived from an EMBL/GenBank/DDBJ whole genome shotgun (WGS) entry which is preliminary data.</text>
</comment>
<dbReference type="AlphaFoldDB" id="A0A371DYT8"/>
<dbReference type="EMBL" id="QJKJ01018315">
    <property type="protein sequence ID" value="RDX57699.1"/>
    <property type="molecule type" value="Genomic_DNA"/>
</dbReference>
<gene>
    <name evidence="1" type="ORF">CR513_63039</name>
</gene>
<dbReference type="PANTHER" id="PTHR11439:SF470">
    <property type="entry name" value="CYSTEINE-RICH RLK (RECEPTOR-LIKE PROTEIN KINASE) 8"/>
    <property type="match status" value="1"/>
</dbReference>
<accession>A0A371DYT8</accession>
<evidence type="ECO:0000313" key="1">
    <source>
        <dbReference type="EMBL" id="RDX57699.1"/>
    </source>
</evidence>
<protein>
    <recommendedName>
        <fullName evidence="3">Mitochondrial protein</fullName>
    </recommendedName>
</protein>
<organism evidence="1 2">
    <name type="scientific">Mucuna pruriens</name>
    <name type="common">Velvet bean</name>
    <name type="synonym">Dolichos pruriens</name>
    <dbReference type="NCBI Taxonomy" id="157652"/>
    <lineage>
        <taxon>Eukaryota</taxon>
        <taxon>Viridiplantae</taxon>
        <taxon>Streptophyta</taxon>
        <taxon>Embryophyta</taxon>
        <taxon>Tracheophyta</taxon>
        <taxon>Spermatophyta</taxon>
        <taxon>Magnoliopsida</taxon>
        <taxon>eudicotyledons</taxon>
        <taxon>Gunneridae</taxon>
        <taxon>Pentapetalae</taxon>
        <taxon>rosids</taxon>
        <taxon>fabids</taxon>
        <taxon>Fabales</taxon>
        <taxon>Fabaceae</taxon>
        <taxon>Papilionoideae</taxon>
        <taxon>50 kb inversion clade</taxon>
        <taxon>NPAAA clade</taxon>
        <taxon>indigoferoid/millettioid clade</taxon>
        <taxon>Phaseoleae</taxon>
        <taxon>Mucuna</taxon>
    </lineage>
</organism>
<sequence length="217" mass="25097">MTHKCFLTRRKRFGMLLRKPTIKPKILLDYMIMKNRTMNEYAKPALVRMDNWTNKDVPMMQPFSRSILSKTVYDFLVGLKKSLMLDFPTMKTLAMVVDHRKPWPANTPLDPSLKLSSAKENVAVGNEMLIYLSSHGQDIAYAVSLVSQFKHNPKKIHLQVAYKILQYLEGTPGREVIFKRNRNVKSKPYMDVNYSGSIVDRRLTTVQSIAPFLEETL</sequence>